<proteinExistence type="predicted"/>
<dbReference type="EMBL" id="JAAIVB010000012">
    <property type="protein sequence ID" value="NEX60355.1"/>
    <property type="molecule type" value="Genomic_DNA"/>
</dbReference>
<accession>A0A6B3SLW0</accession>
<dbReference type="Gene3D" id="3.40.50.1820">
    <property type="entry name" value="alpha/beta hydrolase"/>
    <property type="match status" value="1"/>
</dbReference>
<dbReference type="GO" id="GO:0016787">
    <property type="term" value="F:hydrolase activity"/>
    <property type="evidence" value="ECO:0007669"/>
    <property type="project" value="UniProtKB-KW"/>
</dbReference>
<protein>
    <submittedName>
        <fullName evidence="1">Alpha/beta hydrolase</fullName>
    </submittedName>
</protein>
<dbReference type="SUPFAM" id="SSF53474">
    <property type="entry name" value="alpha/beta-Hydrolases"/>
    <property type="match status" value="1"/>
</dbReference>
<name>A0A6B3SLW0_9BURK</name>
<sequence>MQAAHEKRAAFIEGTLSVSPDSLGVVIFPCVDGTQRLQAPNDYVASVLRNARLSTLKVNLASHGERLAPAGVRPSPETGGWIADMSARLGAVCDWVREQPETRDVPIGLFAGGDCAVAMMRLAAESPAGISAIVSRGGRLDLAERALLTRLHVPTLLIVGGLDQRLLGLHRTAFSQLRCRKKLEVIPGATHAFEEPGNQEVVARLARGWFQLHATGAPQSAFPH</sequence>
<comment type="caution">
    <text evidence="1">The sequence shown here is derived from an EMBL/GenBank/DDBJ whole genome shotgun (WGS) entry which is preliminary data.</text>
</comment>
<dbReference type="Proteomes" id="UP000482155">
    <property type="component" value="Unassembled WGS sequence"/>
</dbReference>
<keyword evidence="1" id="KW-0378">Hydrolase</keyword>
<dbReference type="InterPro" id="IPR029058">
    <property type="entry name" value="AB_hydrolase_fold"/>
</dbReference>
<organism evidence="1 2">
    <name type="scientific">Noviherbaspirillum galbum</name>
    <dbReference type="NCBI Taxonomy" id="2709383"/>
    <lineage>
        <taxon>Bacteria</taxon>
        <taxon>Pseudomonadati</taxon>
        <taxon>Pseudomonadota</taxon>
        <taxon>Betaproteobacteria</taxon>
        <taxon>Burkholderiales</taxon>
        <taxon>Oxalobacteraceae</taxon>
        <taxon>Noviherbaspirillum</taxon>
    </lineage>
</organism>
<dbReference type="AlphaFoldDB" id="A0A6B3SLW0"/>
<evidence type="ECO:0000313" key="2">
    <source>
        <dbReference type="Proteomes" id="UP000482155"/>
    </source>
</evidence>
<reference evidence="1 2" key="1">
    <citation type="submission" date="2020-02" db="EMBL/GenBank/DDBJ databases">
        <authorList>
            <person name="Kim M.K."/>
        </authorList>
    </citation>
    <scope>NUCLEOTIDE SEQUENCE [LARGE SCALE GENOMIC DNA]</scope>
    <source>
        <strain evidence="1 2">17J57-3</strain>
    </source>
</reference>
<gene>
    <name evidence="1" type="ORF">G3574_04630</name>
</gene>
<evidence type="ECO:0000313" key="1">
    <source>
        <dbReference type="EMBL" id="NEX60355.1"/>
    </source>
</evidence>
<keyword evidence="2" id="KW-1185">Reference proteome</keyword>